<dbReference type="Pfam" id="PF20253">
    <property type="entry name" value="DUF6604"/>
    <property type="match status" value="1"/>
</dbReference>
<feature type="domain" description="DUF6604" evidence="2">
    <location>
        <begin position="24"/>
        <end position="255"/>
    </location>
</feature>
<dbReference type="OrthoDB" id="4538721at2759"/>
<dbReference type="PANTHER" id="PTHR38795">
    <property type="entry name" value="DUF6604 DOMAIN-CONTAINING PROTEIN"/>
    <property type="match status" value="1"/>
</dbReference>
<reference evidence="3" key="1">
    <citation type="submission" date="2020-02" db="EMBL/GenBank/DDBJ databases">
        <authorList>
            <person name="Palmer J.M."/>
        </authorList>
    </citation>
    <scope>NUCLEOTIDE SEQUENCE</scope>
    <source>
        <strain evidence="3">EPUS1.4</strain>
        <tissue evidence="3">Thallus</tissue>
    </source>
</reference>
<accession>A0A8H7AC00</accession>
<comment type="caution">
    <text evidence="3">The sequence shown here is derived from an EMBL/GenBank/DDBJ whole genome shotgun (WGS) entry which is preliminary data.</text>
</comment>
<sequence>MLFNPSHSPDRSRVAPHLLDVYVKYKQFTRAVISWLITHSAHNQRCLQTVSIRDLLDLAEAVQRKRVVMPDIIDFQFREAIAARTQLSKFFRSENPPGLEDRETINHEYFTKSLTKIYVGLCECCARPRKDCEPPNLGRSRKDNQPALPNRFALLGLHDTDDGFDPTHTPAGCQCDECAGDIQAAVTESSTTPRVVDDHLGDAFDLCEQIQKIRDLQQVALAVWEQAAQGTTPVTLAAFITHAAFAAFEDIEQRLRILCNISSPDVLRSKFVQINHELETSQDVVNEMDSSKTRQVEALKEAWDLLSECKQGHQDRDSDEKLCTVLKPSQIVLRTSSDSAPMDHECLSMLLHNIEQHVKTRCRPTCIVSLGTPIYADVGYFLTHKEDSSDSLRCSFGLHLLLETYKSYLLASPRGCTPSCCRLQALRFAQEAVPYMRAVLDDSSMPCRCCHTLAFYVQNLHLHFKAFLGEKVFDLYFQSPWVSGSHILEMLELLFFYGLRLFSYRHYVGSILHVYNVLRECTGLVSIPLLAKLCDTFSDILFPGGRPRRSFKACCFRYMGGRLRFDPHASHHRSGSHKVCIPPRAAKATAGFSLQKEANDARFEYRKISLLHYIKERGYHLDHSLWDRVYAITNTKQDQPSSGKGTKRHHHQRSRSEEHAHPKHDSSQPHRLDSLHDALLTEFTGPFPIAKVNFFAIYLSCIRIVSLISDRIHQAGEPKAPMGQNCLCFLDAILDAADRYKENEHKLQPFGCRELVKICGESMLEVLGGKGVEEFLWKGV</sequence>
<name>A0A8H7AC00_9EURO</name>
<dbReference type="AlphaFoldDB" id="A0A8H7AC00"/>
<gene>
    <name evidence="3" type="ORF">GJ744_002451</name>
</gene>
<proteinExistence type="predicted"/>
<evidence type="ECO:0000313" key="4">
    <source>
        <dbReference type="Proteomes" id="UP000606974"/>
    </source>
</evidence>
<evidence type="ECO:0000313" key="3">
    <source>
        <dbReference type="EMBL" id="KAF7504331.1"/>
    </source>
</evidence>
<evidence type="ECO:0000259" key="2">
    <source>
        <dbReference type="Pfam" id="PF20253"/>
    </source>
</evidence>
<evidence type="ECO:0000256" key="1">
    <source>
        <dbReference type="SAM" id="MobiDB-lite"/>
    </source>
</evidence>
<dbReference type="PANTHER" id="PTHR38795:SF1">
    <property type="entry name" value="DUF6604 DOMAIN-CONTAINING PROTEIN"/>
    <property type="match status" value="1"/>
</dbReference>
<dbReference type="EMBL" id="JAACFV010000141">
    <property type="protein sequence ID" value="KAF7504331.1"/>
    <property type="molecule type" value="Genomic_DNA"/>
</dbReference>
<feature type="compositionally biased region" description="Basic and acidic residues" evidence="1">
    <location>
        <begin position="654"/>
        <end position="671"/>
    </location>
</feature>
<dbReference type="Proteomes" id="UP000606974">
    <property type="component" value="Unassembled WGS sequence"/>
</dbReference>
<feature type="region of interest" description="Disordered" evidence="1">
    <location>
        <begin position="636"/>
        <end position="671"/>
    </location>
</feature>
<protein>
    <recommendedName>
        <fullName evidence="2">DUF6604 domain-containing protein</fullName>
    </recommendedName>
</protein>
<dbReference type="InterPro" id="IPR046539">
    <property type="entry name" value="DUF6604"/>
</dbReference>
<organism evidence="3 4">
    <name type="scientific">Endocarpon pusillum</name>
    <dbReference type="NCBI Taxonomy" id="364733"/>
    <lineage>
        <taxon>Eukaryota</taxon>
        <taxon>Fungi</taxon>
        <taxon>Dikarya</taxon>
        <taxon>Ascomycota</taxon>
        <taxon>Pezizomycotina</taxon>
        <taxon>Eurotiomycetes</taxon>
        <taxon>Chaetothyriomycetidae</taxon>
        <taxon>Verrucariales</taxon>
        <taxon>Verrucariaceae</taxon>
        <taxon>Endocarpon</taxon>
    </lineage>
</organism>
<keyword evidence="4" id="KW-1185">Reference proteome</keyword>